<dbReference type="RefSeq" id="WP_057573003.1">
    <property type="nucleotide sequence ID" value="NZ_CZAB01000093.1"/>
</dbReference>
<protein>
    <submittedName>
        <fullName evidence="2">Uncharacterized protein</fullName>
    </submittedName>
</protein>
<evidence type="ECO:0000313" key="3">
    <source>
        <dbReference type="EMBL" id="SQB03955.1"/>
    </source>
</evidence>
<organism evidence="2 4">
    <name type="scientific">Enterocloster clostridioformis</name>
    <dbReference type="NCBI Taxonomy" id="1531"/>
    <lineage>
        <taxon>Bacteria</taxon>
        <taxon>Bacillati</taxon>
        <taxon>Bacillota</taxon>
        <taxon>Clostridia</taxon>
        <taxon>Lachnospirales</taxon>
        <taxon>Lachnospiraceae</taxon>
        <taxon>Enterocloster</taxon>
    </lineage>
</organism>
<keyword evidence="5" id="KW-1185">Reference proteome</keyword>
<dbReference type="Proteomes" id="UP000251853">
    <property type="component" value="Unassembled WGS sequence"/>
</dbReference>
<feature type="region of interest" description="Disordered" evidence="1">
    <location>
        <begin position="1"/>
        <end position="79"/>
    </location>
</feature>
<reference evidence="3 5" key="2">
    <citation type="submission" date="2018-06" db="EMBL/GenBank/DDBJ databases">
        <authorList>
            <consortium name="Pathogen Informatics"/>
            <person name="Doyle S."/>
        </authorList>
    </citation>
    <scope>NUCLEOTIDE SEQUENCE [LARGE SCALE GENOMIC DNA]</scope>
    <source>
        <strain evidence="3 5">NCTC11224</strain>
    </source>
</reference>
<accession>A0A174TYP4</accession>
<sequence length="316" mass="37596">MFDDPERYDNDGLYEEDIDYEDEYEADDSDYIADDEEDENALWDDEEEESADDLPEKKRRKRKKQAVLADNDTDTEETELFEQARRQIAKEEQLIEELEAEAKEHPFEDDTDKEEPERKKLKRELRAEALARLEDSARTQRDFENVIAWWDRLDANRERRERYHELSRSGDDVPLDYGASVNELFFPDTLNDVLEKQLRKGDFIDAIFYCPYDIHELVTEEYLSRILWELNEEHKELLFLCAVRLFSSTRIAKIRKQSDRNIRKMRGTMLGKIRKKLLPALLDKAEKQQPMTILEKDFLEESGMEIDSGEKKSYNG</sequence>
<feature type="compositionally biased region" description="Acidic residues" evidence="1">
    <location>
        <begin position="12"/>
        <end position="53"/>
    </location>
</feature>
<reference evidence="2 4" key="1">
    <citation type="submission" date="2015-09" db="EMBL/GenBank/DDBJ databases">
        <authorList>
            <consortium name="Pathogen Informatics"/>
        </authorList>
    </citation>
    <scope>NUCLEOTIDE SEQUENCE [LARGE SCALE GENOMIC DNA]</scope>
    <source>
        <strain evidence="2 4">2789STDY5834865</strain>
    </source>
</reference>
<dbReference type="EMBL" id="UAVW01000001">
    <property type="protein sequence ID" value="SQB03955.1"/>
    <property type="molecule type" value="Genomic_DNA"/>
</dbReference>
<name>A0A174TYP4_9FIRM</name>
<dbReference type="EMBL" id="CZAB01000093">
    <property type="protein sequence ID" value="CUQ13571.1"/>
    <property type="molecule type" value="Genomic_DNA"/>
</dbReference>
<feature type="compositionally biased region" description="Basic and acidic residues" evidence="1">
    <location>
        <begin position="1"/>
        <end position="10"/>
    </location>
</feature>
<evidence type="ECO:0000313" key="4">
    <source>
        <dbReference type="Proteomes" id="UP000095512"/>
    </source>
</evidence>
<evidence type="ECO:0000313" key="5">
    <source>
        <dbReference type="Proteomes" id="UP000251853"/>
    </source>
</evidence>
<feature type="region of interest" description="Disordered" evidence="1">
    <location>
        <begin position="100"/>
        <end position="119"/>
    </location>
</feature>
<gene>
    <name evidence="2" type="ORF">ERS852480_04949</name>
    <name evidence="3" type="ORF">NCTC11224_00329</name>
</gene>
<evidence type="ECO:0000256" key="1">
    <source>
        <dbReference type="SAM" id="MobiDB-lite"/>
    </source>
</evidence>
<dbReference type="AlphaFoldDB" id="A0A174TYP4"/>
<evidence type="ECO:0000313" key="2">
    <source>
        <dbReference type="EMBL" id="CUQ13571.1"/>
    </source>
</evidence>
<proteinExistence type="predicted"/>
<dbReference type="Proteomes" id="UP000095512">
    <property type="component" value="Unassembled WGS sequence"/>
</dbReference>